<keyword evidence="1" id="KW-0472">Membrane</keyword>
<evidence type="ECO:0008006" key="4">
    <source>
        <dbReference type="Google" id="ProtNLM"/>
    </source>
</evidence>
<proteinExistence type="predicted"/>
<dbReference type="Pfam" id="PF06532">
    <property type="entry name" value="NrsF"/>
    <property type="match status" value="1"/>
</dbReference>
<dbReference type="RefSeq" id="WP_165373846.1">
    <property type="nucleotide sequence ID" value="NZ_CP012672.1"/>
</dbReference>
<evidence type="ECO:0000313" key="3">
    <source>
        <dbReference type="Proteomes" id="UP000295497"/>
    </source>
</evidence>
<sequence length="83" mass="8649">MVLPLALLLLARRGTDPRHPAVTGAALGAAVGALAWGLTDLWCPVTGPRHLLLGHLLPVLVVTAVGAVVGWWLMPPPSRPPRA</sequence>
<organism evidence="2 3">
    <name type="scientific">Sorangium cellulosum</name>
    <name type="common">Polyangium cellulosum</name>
    <dbReference type="NCBI Taxonomy" id="56"/>
    <lineage>
        <taxon>Bacteria</taxon>
        <taxon>Pseudomonadati</taxon>
        <taxon>Myxococcota</taxon>
        <taxon>Polyangia</taxon>
        <taxon>Polyangiales</taxon>
        <taxon>Polyangiaceae</taxon>
        <taxon>Sorangium</taxon>
    </lineage>
</organism>
<accession>A0A4P2QIA5</accession>
<name>A0A4P2QIA5_SORCE</name>
<dbReference type="EMBL" id="CP012672">
    <property type="protein sequence ID" value="AUX29615.1"/>
    <property type="molecule type" value="Genomic_DNA"/>
</dbReference>
<dbReference type="Proteomes" id="UP000295497">
    <property type="component" value="Chromosome"/>
</dbReference>
<keyword evidence="1" id="KW-1133">Transmembrane helix</keyword>
<gene>
    <name evidence="2" type="ORF">SOCE836_017060</name>
</gene>
<protein>
    <recommendedName>
        <fullName evidence="4">DUF1109 domain-containing protein</fullName>
    </recommendedName>
</protein>
<dbReference type="InterPro" id="IPR009495">
    <property type="entry name" value="NrsF"/>
</dbReference>
<reference evidence="2 3" key="1">
    <citation type="submission" date="2015-09" db="EMBL/GenBank/DDBJ databases">
        <title>Sorangium comparison.</title>
        <authorList>
            <person name="Zaburannyi N."/>
            <person name="Bunk B."/>
            <person name="Overmann J."/>
            <person name="Mueller R."/>
        </authorList>
    </citation>
    <scope>NUCLEOTIDE SEQUENCE [LARGE SCALE GENOMIC DNA]</scope>
    <source>
        <strain evidence="2 3">So ce836</strain>
    </source>
</reference>
<dbReference type="AlphaFoldDB" id="A0A4P2QIA5"/>
<evidence type="ECO:0000256" key="1">
    <source>
        <dbReference type="SAM" id="Phobius"/>
    </source>
</evidence>
<evidence type="ECO:0000313" key="2">
    <source>
        <dbReference type="EMBL" id="AUX29615.1"/>
    </source>
</evidence>
<keyword evidence="1" id="KW-0812">Transmembrane</keyword>
<feature type="transmembrane region" description="Helical" evidence="1">
    <location>
        <begin position="52"/>
        <end position="74"/>
    </location>
</feature>